<evidence type="ECO:0000256" key="6">
    <source>
        <dbReference type="SAM" id="Phobius"/>
    </source>
</evidence>
<dbReference type="NCBIfam" id="TIGR03954">
    <property type="entry name" value="integ_memb_HG"/>
    <property type="match status" value="1"/>
</dbReference>
<dbReference type="Proteomes" id="UP001165685">
    <property type="component" value="Unassembled WGS sequence"/>
</dbReference>
<keyword evidence="3 6" id="KW-0812">Transmembrane</keyword>
<keyword evidence="4 6" id="KW-1133">Transmembrane helix</keyword>
<keyword evidence="5 6" id="KW-0472">Membrane</keyword>
<keyword evidence="9" id="KW-1185">Reference proteome</keyword>
<dbReference type="EMBL" id="JAQFWP010000025">
    <property type="protein sequence ID" value="MDA2805805.1"/>
    <property type="molecule type" value="Genomic_DNA"/>
</dbReference>
<dbReference type="RefSeq" id="WP_270678452.1">
    <property type="nucleotide sequence ID" value="NZ_JAQFWP010000025.1"/>
</dbReference>
<evidence type="ECO:0000313" key="9">
    <source>
        <dbReference type="Proteomes" id="UP001165685"/>
    </source>
</evidence>
<dbReference type="Pfam" id="PF12823">
    <property type="entry name" value="DUF3817"/>
    <property type="match status" value="1"/>
</dbReference>
<comment type="caution">
    <text evidence="8">The sequence shown here is derived from an EMBL/GenBank/DDBJ whole genome shotgun (WGS) entry which is preliminary data.</text>
</comment>
<feature type="transmembrane region" description="Helical" evidence="6">
    <location>
        <begin position="60"/>
        <end position="85"/>
    </location>
</feature>
<dbReference type="InterPro" id="IPR023845">
    <property type="entry name" value="DUF3817_TM"/>
</dbReference>
<feature type="domain" description="DUF3817" evidence="7">
    <location>
        <begin position="9"/>
        <end position="115"/>
    </location>
</feature>
<evidence type="ECO:0000256" key="4">
    <source>
        <dbReference type="ARBA" id="ARBA00022989"/>
    </source>
</evidence>
<proteinExistence type="predicted"/>
<evidence type="ECO:0000256" key="1">
    <source>
        <dbReference type="ARBA" id="ARBA00004651"/>
    </source>
</evidence>
<accession>A0ABT4TN37</accession>
<evidence type="ECO:0000313" key="8">
    <source>
        <dbReference type="EMBL" id="MDA2805805.1"/>
    </source>
</evidence>
<feature type="transmembrane region" description="Helical" evidence="6">
    <location>
        <begin position="9"/>
        <end position="30"/>
    </location>
</feature>
<comment type="subcellular location">
    <subcellularLocation>
        <location evidence="1">Cell membrane</location>
        <topology evidence="1">Multi-pass membrane protein</topology>
    </subcellularLocation>
</comment>
<evidence type="ECO:0000256" key="3">
    <source>
        <dbReference type="ARBA" id="ARBA00022692"/>
    </source>
</evidence>
<reference evidence="8" key="1">
    <citation type="submission" date="2023-01" db="EMBL/GenBank/DDBJ databases">
        <title>Draft genome sequence of Nocardiopsis sp. LSu2-4 isolated from halophytes.</title>
        <authorList>
            <person name="Duangmal K."/>
            <person name="Chantavorakit T."/>
        </authorList>
    </citation>
    <scope>NUCLEOTIDE SEQUENCE</scope>
    <source>
        <strain evidence="8">LSu2-4</strain>
    </source>
</reference>
<evidence type="ECO:0000256" key="2">
    <source>
        <dbReference type="ARBA" id="ARBA00022475"/>
    </source>
</evidence>
<evidence type="ECO:0000259" key="7">
    <source>
        <dbReference type="Pfam" id="PF12823"/>
    </source>
</evidence>
<organism evidence="8 9">
    <name type="scientific">Nocardiopsis suaedae</name>
    <dbReference type="NCBI Taxonomy" id="3018444"/>
    <lineage>
        <taxon>Bacteria</taxon>
        <taxon>Bacillati</taxon>
        <taxon>Actinomycetota</taxon>
        <taxon>Actinomycetes</taxon>
        <taxon>Streptosporangiales</taxon>
        <taxon>Nocardiopsidaceae</taxon>
        <taxon>Nocardiopsis</taxon>
    </lineage>
</organism>
<dbReference type="PANTHER" id="PTHR40077">
    <property type="entry name" value="MEMBRANE PROTEIN-RELATED"/>
    <property type="match status" value="1"/>
</dbReference>
<name>A0ABT4TN37_9ACTN</name>
<sequence length="139" mass="14612">MDSKSLPFTLYRVLSYVTGIALILLAFVAMPAKYLVGEGSAVALVPAPAGMEHLFGPESVLMLFIAIPHGYIYMAYVLVVIWLALGRRWGAGKTVGVALAGTIPFVGMVVEHRLAKAEKAKIRAERDGAAQGQGAAAGA</sequence>
<gene>
    <name evidence="8" type="ORF">O4U47_14915</name>
</gene>
<protein>
    <submittedName>
        <fullName evidence="8">DUF3817 domain-containing protein</fullName>
    </submittedName>
</protein>
<keyword evidence="2" id="KW-1003">Cell membrane</keyword>
<dbReference type="PANTHER" id="PTHR40077:SF2">
    <property type="entry name" value="MEMBRANE PROTEIN"/>
    <property type="match status" value="1"/>
</dbReference>
<evidence type="ECO:0000256" key="5">
    <source>
        <dbReference type="ARBA" id="ARBA00023136"/>
    </source>
</evidence>